<evidence type="ECO:0000313" key="2">
    <source>
        <dbReference type="Proteomes" id="UP000224460"/>
    </source>
</evidence>
<evidence type="ECO:0000313" key="1">
    <source>
        <dbReference type="EMBL" id="PHV72195.1"/>
    </source>
</evidence>
<gene>
    <name evidence="1" type="ORF">CS063_01600</name>
</gene>
<dbReference type="Proteomes" id="UP000224460">
    <property type="component" value="Unassembled WGS sequence"/>
</dbReference>
<protein>
    <submittedName>
        <fullName evidence="1">Uncharacterized protein</fullName>
    </submittedName>
</protein>
<comment type="caution">
    <text evidence="1">The sequence shown here is derived from an EMBL/GenBank/DDBJ whole genome shotgun (WGS) entry which is preliminary data.</text>
</comment>
<dbReference type="EMBL" id="PEDL01000001">
    <property type="protein sequence ID" value="PHV72195.1"/>
    <property type="molecule type" value="Genomic_DNA"/>
</dbReference>
<organism evidence="1 2">
    <name type="scientific">Sporanaerobium hydrogeniformans</name>
    <dbReference type="NCBI Taxonomy" id="3072179"/>
    <lineage>
        <taxon>Bacteria</taxon>
        <taxon>Bacillati</taxon>
        <taxon>Bacillota</taxon>
        <taxon>Clostridia</taxon>
        <taxon>Lachnospirales</taxon>
        <taxon>Lachnospiraceae</taxon>
        <taxon>Sporanaerobium</taxon>
    </lineage>
</organism>
<name>A0AC61DFW3_9FIRM</name>
<proteinExistence type="predicted"/>
<accession>A0AC61DFW3</accession>
<keyword evidence="2" id="KW-1185">Reference proteome</keyword>
<reference evidence="1" key="1">
    <citation type="submission" date="2017-10" db="EMBL/GenBank/DDBJ databases">
        <title>Genome sequence of cellulolytic Lachnospiraceae bacterium XHS1971 isolated from hotspring sediment.</title>
        <authorList>
            <person name="Vasudevan G."/>
            <person name="Joshi A.J."/>
            <person name="Hivarkar S."/>
            <person name="Lanjekar V.B."/>
            <person name="Dhakephalkar P.K."/>
            <person name="Dagar S."/>
        </authorList>
    </citation>
    <scope>NUCLEOTIDE SEQUENCE</scope>
    <source>
        <strain evidence="1">XHS1971</strain>
    </source>
</reference>
<sequence length="103" mass="11880">MLFLGQEELLMDITSTSQAIQMVGFPIICVLGLAFFIYKIWQKMQENQDKLTMTLVEVNTTNRELSETNKELSETNRKLVEQFTNDLASIKEDMKDIKEAVSK</sequence>